<evidence type="ECO:0000313" key="3">
    <source>
        <dbReference type="Proteomes" id="UP000290204"/>
    </source>
</evidence>
<dbReference type="PANTHER" id="PTHR22916:SF65">
    <property type="entry name" value="SLR1065 PROTEIN"/>
    <property type="match status" value="1"/>
</dbReference>
<dbReference type="SUPFAM" id="SSF53448">
    <property type="entry name" value="Nucleotide-diphospho-sugar transferases"/>
    <property type="match status" value="1"/>
</dbReference>
<keyword evidence="2" id="KW-0808">Transferase</keyword>
<evidence type="ECO:0000313" key="2">
    <source>
        <dbReference type="EMBL" id="RXK57431.1"/>
    </source>
</evidence>
<feature type="domain" description="Glycosyltransferase 2-like" evidence="1">
    <location>
        <begin position="30"/>
        <end position="134"/>
    </location>
</feature>
<dbReference type="CDD" id="cd06433">
    <property type="entry name" value="GT_2_WfgS_like"/>
    <property type="match status" value="1"/>
</dbReference>
<evidence type="ECO:0000259" key="1">
    <source>
        <dbReference type="Pfam" id="PF00535"/>
    </source>
</evidence>
<comment type="caution">
    <text evidence="2">The sequence shown here is derived from an EMBL/GenBank/DDBJ whole genome shotgun (WGS) entry which is preliminary data.</text>
</comment>
<dbReference type="Gene3D" id="3.90.550.10">
    <property type="entry name" value="Spore Coat Polysaccharide Biosynthesis Protein SpsA, Chain A"/>
    <property type="match status" value="1"/>
</dbReference>
<dbReference type="InterPro" id="IPR029044">
    <property type="entry name" value="Nucleotide-diphossugar_trans"/>
</dbReference>
<dbReference type="PANTHER" id="PTHR22916">
    <property type="entry name" value="GLYCOSYLTRANSFERASE"/>
    <property type="match status" value="1"/>
</dbReference>
<sequence>MRGKNMSQNSGSNSLTKEILKRRMSYPKITVVTPSYNQGAYLEATILSVLGQGYPNLEYIIMDGGSTDGSVSIIKKYASQLHYWVSEKDKGQADAINKGFAMASGEILAWLNSDDLYMPQALFKMAELYVAAENKQAVFFGNCIHFGEAGTEVYVAGSDVGKQAALYPLNLYDYIIQPSSFWSKEVWQQTGELDTALHFVFDWEWFLRAATGGIKLQPLKAPLSLYRIHAQHKSGTGGERREQELAALYRKQAGEQVAELYMQLAAAYRQPVKDSLLLKLKRKWINRFAPASSEGDLLKRLYPGLYGQYGIMELDAVLKMVK</sequence>
<organism evidence="2 3">
    <name type="scientific">Lacibacter luteus</name>
    <dbReference type="NCBI Taxonomy" id="2508719"/>
    <lineage>
        <taxon>Bacteria</taxon>
        <taxon>Pseudomonadati</taxon>
        <taxon>Bacteroidota</taxon>
        <taxon>Chitinophagia</taxon>
        <taxon>Chitinophagales</taxon>
        <taxon>Chitinophagaceae</taxon>
        <taxon>Lacibacter</taxon>
    </lineage>
</organism>
<dbReference type="GO" id="GO:0016758">
    <property type="term" value="F:hexosyltransferase activity"/>
    <property type="evidence" value="ECO:0007669"/>
    <property type="project" value="UniProtKB-ARBA"/>
</dbReference>
<gene>
    <name evidence="2" type="ORF">ESA94_21095</name>
</gene>
<keyword evidence="3" id="KW-1185">Reference proteome</keyword>
<dbReference type="AlphaFoldDB" id="A0A4Q1CD31"/>
<dbReference type="Proteomes" id="UP000290204">
    <property type="component" value="Unassembled WGS sequence"/>
</dbReference>
<dbReference type="OrthoDB" id="9788101at2"/>
<name>A0A4Q1CD31_9BACT</name>
<proteinExistence type="predicted"/>
<accession>A0A4Q1CD31</accession>
<dbReference type="EMBL" id="SDHW01000011">
    <property type="protein sequence ID" value="RXK57431.1"/>
    <property type="molecule type" value="Genomic_DNA"/>
</dbReference>
<dbReference type="InterPro" id="IPR001173">
    <property type="entry name" value="Glyco_trans_2-like"/>
</dbReference>
<dbReference type="Pfam" id="PF00535">
    <property type="entry name" value="Glycos_transf_2"/>
    <property type="match status" value="1"/>
</dbReference>
<reference evidence="2 3" key="1">
    <citation type="submission" date="2019-01" db="EMBL/GenBank/DDBJ databases">
        <title>Lacibacter sp. strain TTM-7.</title>
        <authorList>
            <person name="Chen W.-M."/>
        </authorList>
    </citation>
    <scope>NUCLEOTIDE SEQUENCE [LARGE SCALE GENOMIC DNA]</scope>
    <source>
        <strain evidence="2 3">TTM-7</strain>
    </source>
</reference>
<protein>
    <submittedName>
        <fullName evidence="2">Glycosyltransferase</fullName>
    </submittedName>
</protein>